<protein>
    <submittedName>
        <fullName evidence="6">Transcriptional regulator</fullName>
    </submittedName>
</protein>
<dbReference type="PANTHER" id="PTHR47506">
    <property type="entry name" value="TRANSCRIPTIONAL REGULATORY PROTEIN"/>
    <property type="match status" value="1"/>
</dbReference>
<evidence type="ECO:0000256" key="4">
    <source>
        <dbReference type="PROSITE-ProRule" id="PRU00335"/>
    </source>
</evidence>
<gene>
    <name evidence="6" type="ORF">VFDL14_18155</name>
</gene>
<proteinExistence type="predicted"/>
<evidence type="ECO:0000259" key="5">
    <source>
        <dbReference type="PROSITE" id="PS50977"/>
    </source>
</evidence>
<evidence type="ECO:0000313" key="7">
    <source>
        <dbReference type="Proteomes" id="UP000027219"/>
    </source>
</evidence>
<dbReference type="Gene3D" id="1.10.357.10">
    <property type="entry name" value="Tetracycline Repressor, domain 2"/>
    <property type="match status" value="1"/>
</dbReference>
<keyword evidence="3" id="KW-0804">Transcription</keyword>
<keyword evidence="7" id="KW-1185">Reference proteome</keyword>
<organism evidence="6 7">
    <name type="scientific">Vibrio fortis</name>
    <dbReference type="NCBI Taxonomy" id="212667"/>
    <lineage>
        <taxon>Bacteria</taxon>
        <taxon>Pseudomonadati</taxon>
        <taxon>Pseudomonadota</taxon>
        <taxon>Gammaproteobacteria</taxon>
        <taxon>Vibrionales</taxon>
        <taxon>Vibrionaceae</taxon>
        <taxon>Vibrio</taxon>
    </lineage>
</organism>
<evidence type="ECO:0000313" key="6">
    <source>
        <dbReference type="EMBL" id="KDN29168.1"/>
    </source>
</evidence>
<dbReference type="STRING" id="212667.VFDL14_18155"/>
<dbReference type="InterPro" id="IPR036271">
    <property type="entry name" value="Tet_transcr_reg_TetR-rel_C_sf"/>
</dbReference>
<dbReference type="Pfam" id="PF00440">
    <property type="entry name" value="TetR_N"/>
    <property type="match status" value="1"/>
</dbReference>
<dbReference type="OrthoDB" id="116240at2"/>
<dbReference type="PRINTS" id="PR00455">
    <property type="entry name" value="HTHTETR"/>
</dbReference>
<dbReference type="EMBL" id="JFFR01000012">
    <property type="protein sequence ID" value="KDN29168.1"/>
    <property type="molecule type" value="Genomic_DNA"/>
</dbReference>
<sequence>MSKKDLILDVAESLFNRLGYTAVGVDMIRDEAGISKTSMYRHFGSKTKLIESVLARRHLRFEESLAACIAEAQSSQEKLSSLLDWHFNWFAQNDFKGCMFMHALAEFKESESEIAHLSLQHKTWIKNLLDQVISASSNDDVRSEMMMVFLEGLIVRSEFERLEADKDHYHKTWLMLAGY</sequence>
<dbReference type="SUPFAM" id="SSF46689">
    <property type="entry name" value="Homeodomain-like"/>
    <property type="match status" value="1"/>
</dbReference>
<evidence type="ECO:0000256" key="2">
    <source>
        <dbReference type="ARBA" id="ARBA00023125"/>
    </source>
</evidence>
<dbReference type="RefSeq" id="WP_032550583.1">
    <property type="nucleotide sequence ID" value="NZ_JFFR01000012.1"/>
</dbReference>
<feature type="DNA-binding region" description="H-T-H motif" evidence="4">
    <location>
        <begin position="24"/>
        <end position="43"/>
    </location>
</feature>
<dbReference type="SUPFAM" id="SSF48498">
    <property type="entry name" value="Tetracyclin repressor-like, C-terminal domain"/>
    <property type="match status" value="1"/>
</dbReference>
<dbReference type="PROSITE" id="PS50977">
    <property type="entry name" value="HTH_TETR_2"/>
    <property type="match status" value="1"/>
</dbReference>
<dbReference type="AlphaFoldDB" id="A0A066UY71"/>
<evidence type="ECO:0000256" key="1">
    <source>
        <dbReference type="ARBA" id="ARBA00023015"/>
    </source>
</evidence>
<dbReference type="GO" id="GO:0003677">
    <property type="term" value="F:DNA binding"/>
    <property type="evidence" value="ECO:0007669"/>
    <property type="project" value="UniProtKB-UniRule"/>
</dbReference>
<dbReference type="InterPro" id="IPR001647">
    <property type="entry name" value="HTH_TetR"/>
</dbReference>
<comment type="caution">
    <text evidence="6">The sequence shown here is derived from an EMBL/GenBank/DDBJ whole genome shotgun (WGS) entry which is preliminary data.</text>
</comment>
<dbReference type="Proteomes" id="UP000027219">
    <property type="component" value="Unassembled WGS sequence"/>
</dbReference>
<name>A0A066UY71_9VIBR</name>
<reference evidence="6 7" key="1">
    <citation type="submission" date="2014-02" db="EMBL/GenBank/DDBJ databases">
        <title>Vibrio fortis Dalian14 Genome Sequencing.</title>
        <authorList>
            <person name="Wang Y."/>
            <person name="Song L."/>
            <person name="Liu G."/>
            <person name="Ding J."/>
        </authorList>
    </citation>
    <scope>NUCLEOTIDE SEQUENCE [LARGE SCALE GENOMIC DNA]</scope>
    <source>
        <strain evidence="6 7">Dalian14</strain>
    </source>
</reference>
<dbReference type="PANTHER" id="PTHR47506:SF6">
    <property type="entry name" value="HTH-TYPE TRANSCRIPTIONAL REPRESSOR NEMR"/>
    <property type="match status" value="1"/>
</dbReference>
<evidence type="ECO:0000256" key="3">
    <source>
        <dbReference type="ARBA" id="ARBA00023163"/>
    </source>
</evidence>
<keyword evidence="1" id="KW-0805">Transcription regulation</keyword>
<keyword evidence="2 4" id="KW-0238">DNA-binding</keyword>
<accession>A0A066UY71</accession>
<dbReference type="InterPro" id="IPR009057">
    <property type="entry name" value="Homeodomain-like_sf"/>
</dbReference>
<feature type="domain" description="HTH tetR-type" evidence="5">
    <location>
        <begin position="1"/>
        <end position="61"/>
    </location>
</feature>